<evidence type="ECO:0000256" key="3">
    <source>
        <dbReference type="ARBA" id="ARBA00022640"/>
    </source>
</evidence>
<dbReference type="FunFam" id="3.30.70.240:FF:000001">
    <property type="entry name" value="Elongation factor G"/>
    <property type="match status" value="1"/>
</dbReference>
<dbReference type="eggNOG" id="KOG0464">
    <property type="taxonomic scope" value="Eukaryota"/>
</dbReference>
<keyword evidence="5" id="KW-0648">Protein biosynthesis</keyword>
<feature type="compositionally biased region" description="Acidic residues" evidence="8">
    <location>
        <begin position="294"/>
        <end position="309"/>
    </location>
</feature>
<dbReference type="GO" id="GO:0009507">
    <property type="term" value="C:chloroplast"/>
    <property type="evidence" value="ECO:0007669"/>
    <property type="project" value="UniProtKB-SubCell"/>
</dbReference>
<dbReference type="eggNOG" id="KOG0465">
    <property type="taxonomic scope" value="Eukaryota"/>
</dbReference>
<evidence type="ECO:0000256" key="7">
    <source>
        <dbReference type="ARBA" id="ARBA00023134"/>
    </source>
</evidence>
<dbReference type="Pfam" id="PF03764">
    <property type="entry name" value="EFG_IV"/>
    <property type="match status" value="1"/>
</dbReference>
<dbReference type="InterPro" id="IPR035647">
    <property type="entry name" value="EFG_III/V"/>
</dbReference>
<dbReference type="SMART" id="SM00838">
    <property type="entry name" value="EFG_C"/>
    <property type="match status" value="1"/>
</dbReference>
<dbReference type="InterPro" id="IPR009000">
    <property type="entry name" value="Transl_B-barrel_sf"/>
</dbReference>
<evidence type="ECO:0000256" key="2">
    <source>
        <dbReference type="ARBA" id="ARBA00022528"/>
    </source>
</evidence>
<dbReference type="Pfam" id="PF22042">
    <property type="entry name" value="EF-G_D2"/>
    <property type="match status" value="1"/>
</dbReference>
<dbReference type="CDD" id="cd03713">
    <property type="entry name" value="EFG_mtEFG_C"/>
    <property type="match status" value="1"/>
</dbReference>
<dbReference type="InterPro" id="IPR005225">
    <property type="entry name" value="Small_GTP-bd"/>
</dbReference>
<dbReference type="InterPro" id="IPR000640">
    <property type="entry name" value="EFG_V-like"/>
</dbReference>
<keyword evidence="12" id="KW-1185">Reference proteome</keyword>
<evidence type="ECO:0000256" key="8">
    <source>
        <dbReference type="SAM" id="MobiDB-lite"/>
    </source>
</evidence>
<dbReference type="OMA" id="RTHKMGE"/>
<dbReference type="Gene3D" id="3.30.70.240">
    <property type="match status" value="1"/>
</dbReference>
<evidence type="ECO:0000256" key="6">
    <source>
        <dbReference type="ARBA" id="ARBA00023128"/>
    </source>
</evidence>
<dbReference type="InterPro" id="IPR000795">
    <property type="entry name" value="T_Tr_GTP-bd_dom"/>
</dbReference>
<protein>
    <recommendedName>
        <fullName evidence="9">Tr-type G domain-containing protein</fullName>
    </recommendedName>
</protein>
<reference evidence="11" key="3">
    <citation type="submission" date="2016-03" db="UniProtKB">
        <authorList>
            <consortium name="EnsemblProtists"/>
        </authorList>
    </citation>
    <scope>IDENTIFICATION</scope>
</reference>
<dbReference type="Gene3D" id="3.30.230.10">
    <property type="match status" value="1"/>
</dbReference>
<dbReference type="PaxDb" id="55529-EKX54832"/>
<dbReference type="PROSITE" id="PS51722">
    <property type="entry name" value="G_TR_2"/>
    <property type="match status" value="1"/>
</dbReference>
<reference evidence="10 12" key="1">
    <citation type="journal article" date="2012" name="Nature">
        <title>Algal genomes reveal evolutionary mosaicism and the fate of nucleomorphs.</title>
        <authorList>
            <consortium name="DOE Joint Genome Institute"/>
            <person name="Curtis B.A."/>
            <person name="Tanifuji G."/>
            <person name="Burki F."/>
            <person name="Gruber A."/>
            <person name="Irimia M."/>
            <person name="Maruyama S."/>
            <person name="Arias M.C."/>
            <person name="Ball S.G."/>
            <person name="Gile G.H."/>
            <person name="Hirakawa Y."/>
            <person name="Hopkins J.F."/>
            <person name="Kuo A."/>
            <person name="Rensing S.A."/>
            <person name="Schmutz J."/>
            <person name="Symeonidi A."/>
            <person name="Elias M."/>
            <person name="Eveleigh R.J."/>
            <person name="Herman E.K."/>
            <person name="Klute M.J."/>
            <person name="Nakayama T."/>
            <person name="Obornik M."/>
            <person name="Reyes-Prieto A."/>
            <person name="Armbrust E.V."/>
            <person name="Aves S.J."/>
            <person name="Beiko R.G."/>
            <person name="Coutinho P."/>
            <person name="Dacks J.B."/>
            <person name="Durnford D.G."/>
            <person name="Fast N.M."/>
            <person name="Green B.R."/>
            <person name="Grisdale C.J."/>
            <person name="Hempel F."/>
            <person name="Henrissat B."/>
            <person name="Hoppner M.P."/>
            <person name="Ishida K."/>
            <person name="Kim E."/>
            <person name="Koreny L."/>
            <person name="Kroth P.G."/>
            <person name="Liu Y."/>
            <person name="Malik S.B."/>
            <person name="Maier U.G."/>
            <person name="McRose D."/>
            <person name="Mock T."/>
            <person name="Neilson J.A."/>
            <person name="Onodera N.T."/>
            <person name="Poole A.M."/>
            <person name="Pritham E.J."/>
            <person name="Richards T.A."/>
            <person name="Rocap G."/>
            <person name="Roy S.W."/>
            <person name="Sarai C."/>
            <person name="Schaack S."/>
            <person name="Shirato S."/>
            <person name="Slamovits C.H."/>
            <person name="Spencer D.F."/>
            <person name="Suzuki S."/>
            <person name="Worden A.Z."/>
            <person name="Zauner S."/>
            <person name="Barry K."/>
            <person name="Bell C."/>
            <person name="Bharti A.K."/>
            <person name="Crow J.A."/>
            <person name="Grimwood J."/>
            <person name="Kramer R."/>
            <person name="Lindquist E."/>
            <person name="Lucas S."/>
            <person name="Salamov A."/>
            <person name="McFadden G.I."/>
            <person name="Lane C.E."/>
            <person name="Keeling P.J."/>
            <person name="Gray M.W."/>
            <person name="Grigoriev I.V."/>
            <person name="Archibald J.M."/>
        </authorList>
    </citation>
    <scope>NUCLEOTIDE SEQUENCE</scope>
    <source>
        <strain evidence="10 12">CCMP2712</strain>
    </source>
</reference>
<dbReference type="InterPro" id="IPR035649">
    <property type="entry name" value="EFG_V"/>
</dbReference>
<evidence type="ECO:0000313" key="11">
    <source>
        <dbReference type="EnsemblProtists" id="EKX54832"/>
    </source>
</evidence>
<proteinExistence type="predicted"/>
<evidence type="ECO:0000259" key="9">
    <source>
        <dbReference type="PROSITE" id="PS51722"/>
    </source>
</evidence>
<evidence type="ECO:0000256" key="1">
    <source>
        <dbReference type="ARBA" id="ARBA00004229"/>
    </source>
</evidence>
<dbReference type="EMBL" id="JH992966">
    <property type="protein sequence ID" value="EKX54832.1"/>
    <property type="molecule type" value="Genomic_DNA"/>
</dbReference>
<dbReference type="FunFam" id="3.40.50.300:FF:000514">
    <property type="entry name" value="Ribosome-releasing factor 2, mitochondrial"/>
    <property type="match status" value="1"/>
</dbReference>
<sequence>MLEAMVAAEDKQLARIRNVGIMAHIDAGKTTVTERMLFYADVTRKFGEVHEGDTIMDFMDQRQLEHLTARDYNINLIDTPGHVDFTIEVERSLRVLDGAVAVFDGVAGVEAQANRYHVPRLVFVNKLDREGADLDITVKGLIDRMKCVPLILQLPLGKCASFVGIVDLIDMKVVLYDQDDDGRSFTYLDLDDDLATEAISSCGLDPSSVRRDAHKARETLIEQVGEFDDDVLSKYLEGKLSMEDIPSSLLKAALREETLKGGAERVCVLVGSAFKNKGVQVCEGDGIEVRVEGGEDQDGEEGEEEEEACGADTPACSKKKSKKPQDIVHIERAPSRKEKFLAFAFKVVTDRHVGDLVYIRCYSGVLESKSSIKNVTKDIAERPSKILRVMAEDYEEIEELGAGDIAALVGLKQTGTGDTLVLSSEKQVACTKLERNYGVKAVAGKIQITYRESIKSKVQKRYSYDAVFKGKRTQAEFLITVEPNDEESNVIDASKAAVGSPEFSEADAEEAVENGISAALTAGPLLGMPILRTRVTVDEVKTSADTTLSALSLGASMAVKTCIMEANPTKLQPIMHVEVTALESHVGTVMSDLTSNRNADIERLDTLPDGRQIIKAMVPLEDMVGYASELRSSTGGKASFSLVFSHFQ</sequence>
<accession>L1K2P1</accession>
<keyword evidence="4" id="KW-0547">Nucleotide-binding</keyword>
<dbReference type="Gene3D" id="2.40.30.10">
    <property type="entry name" value="Translation factors"/>
    <property type="match status" value="1"/>
</dbReference>
<organism evidence="10">
    <name type="scientific">Guillardia theta (strain CCMP2712)</name>
    <name type="common">Cryptophyte</name>
    <dbReference type="NCBI Taxonomy" id="905079"/>
    <lineage>
        <taxon>Eukaryota</taxon>
        <taxon>Cryptophyceae</taxon>
        <taxon>Pyrenomonadales</taxon>
        <taxon>Geminigeraceae</taxon>
        <taxon>Guillardia</taxon>
    </lineage>
</organism>
<dbReference type="SUPFAM" id="SSF52540">
    <property type="entry name" value="P-loop containing nucleoside triphosphate hydrolases"/>
    <property type="match status" value="1"/>
</dbReference>
<dbReference type="GO" id="GO:0006412">
    <property type="term" value="P:translation"/>
    <property type="evidence" value="ECO:0007669"/>
    <property type="project" value="UniProtKB-KW"/>
</dbReference>
<dbReference type="CDD" id="cd04088">
    <property type="entry name" value="EFG_mtEFG_II"/>
    <property type="match status" value="1"/>
</dbReference>
<keyword evidence="2" id="KW-0150">Chloroplast</keyword>
<dbReference type="PANTHER" id="PTHR43261">
    <property type="entry name" value="TRANSLATION ELONGATION FACTOR G-RELATED"/>
    <property type="match status" value="1"/>
</dbReference>
<dbReference type="EnsemblProtists" id="EKX54832">
    <property type="protein sequence ID" value="EKX54832"/>
    <property type="gene ID" value="GUITHDRAFT_99482"/>
</dbReference>
<dbReference type="NCBIfam" id="TIGR00231">
    <property type="entry name" value="small_GTP"/>
    <property type="match status" value="1"/>
</dbReference>
<keyword evidence="6" id="KW-0496">Mitochondrion</keyword>
<dbReference type="InterPro" id="IPR005517">
    <property type="entry name" value="Transl_elong_EFG/EF2_IV"/>
</dbReference>
<evidence type="ECO:0000313" key="10">
    <source>
        <dbReference type="EMBL" id="EKX54832.1"/>
    </source>
</evidence>
<dbReference type="OrthoDB" id="198619at2759"/>
<evidence type="ECO:0000313" key="12">
    <source>
        <dbReference type="Proteomes" id="UP000011087"/>
    </source>
</evidence>
<dbReference type="InterPro" id="IPR020568">
    <property type="entry name" value="Ribosomal_Su5_D2-typ_SF"/>
</dbReference>
<feature type="region of interest" description="Disordered" evidence="8">
    <location>
        <begin position="291"/>
        <end position="317"/>
    </location>
</feature>
<dbReference type="InterPro" id="IPR014721">
    <property type="entry name" value="Ribsml_uS5_D2-typ_fold_subgr"/>
</dbReference>
<dbReference type="SUPFAM" id="SSF54211">
    <property type="entry name" value="Ribosomal protein S5 domain 2-like"/>
    <property type="match status" value="1"/>
</dbReference>
<dbReference type="HOGENOM" id="CLU_002794_4_1_1"/>
<dbReference type="SUPFAM" id="SSF50447">
    <property type="entry name" value="Translation proteins"/>
    <property type="match status" value="1"/>
</dbReference>
<dbReference type="PANTHER" id="PTHR43261:SF1">
    <property type="entry name" value="RIBOSOME-RELEASING FACTOR 2, MITOCHONDRIAL"/>
    <property type="match status" value="1"/>
</dbReference>
<comment type="subcellular location">
    <subcellularLocation>
        <location evidence="1">Plastid</location>
        <location evidence="1">Chloroplast</location>
    </subcellularLocation>
</comment>
<dbReference type="GO" id="GO:0005525">
    <property type="term" value="F:GTP binding"/>
    <property type="evidence" value="ECO:0007669"/>
    <property type="project" value="UniProtKB-KW"/>
</dbReference>
<dbReference type="SUPFAM" id="SSF54980">
    <property type="entry name" value="EF-G C-terminal domain-like"/>
    <property type="match status" value="1"/>
</dbReference>
<gene>
    <name evidence="10" type="ORF">GUITHDRAFT_99482</name>
</gene>
<dbReference type="GO" id="GO:0005759">
    <property type="term" value="C:mitochondrial matrix"/>
    <property type="evidence" value="ECO:0007669"/>
    <property type="project" value="UniProtKB-ARBA"/>
</dbReference>
<dbReference type="Pfam" id="PF00009">
    <property type="entry name" value="GTP_EFTU"/>
    <property type="match status" value="1"/>
</dbReference>
<dbReference type="SMART" id="SM00889">
    <property type="entry name" value="EFG_IV"/>
    <property type="match status" value="1"/>
</dbReference>
<dbReference type="GO" id="GO:0032790">
    <property type="term" value="P:ribosome disassembly"/>
    <property type="evidence" value="ECO:0007669"/>
    <property type="project" value="TreeGrafter"/>
</dbReference>
<dbReference type="PRINTS" id="PR00315">
    <property type="entry name" value="ELONGATNFCT"/>
</dbReference>
<reference evidence="12" key="2">
    <citation type="submission" date="2012-11" db="EMBL/GenBank/DDBJ databases">
        <authorList>
            <person name="Kuo A."/>
            <person name="Curtis B.A."/>
            <person name="Tanifuji G."/>
            <person name="Burki F."/>
            <person name="Gruber A."/>
            <person name="Irimia M."/>
            <person name="Maruyama S."/>
            <person name="Arias M.C."/>
            <person name="Ball S.G."/>
            <person name="Gile G.H."/>
            <person name="Hirakawa Y."/>
            <person name="Hopkins J.F."/>
            <person name="Rensing S.A."/>
            <person name="Schmutz J."/>
            <person name="Symeonidi A."/>
            <person name="Elias M."/>
            <person name="Eveleigh R.J."/>
            <person name="Herman E.K."/>
            <person name="Klute M.J."/>
            <person name="Nakayama T."/>
            <person name="Obornik M."/>
            <person name="Reyes-Prieto A."/>
            <person name="Armbrust E.V."/>
            <person name="Aves S.J."/>
            <person name="Beiko R.G."/>
            <person name="Coutinho P."/>
            <person name="Dacks J.B."/>
            <person name="Durnford D.G."/>
            <person name="Fast N.M."/>
            <person name="Green B.R."/>
            <person name="Grisdale C."/>
            <person name="Hempe F."/>
            <person name="Henrissat B."/>
            <person name="Hoppner M.P."/>
            <person name="Ishida K.-I."/>
            <person name="Kim E."/>
            <person name="Koreny L."/>
            <person name="Kroth P.G."/>
            <person name="Liu Y."/>
            <person name="Malik S.-B."/>
            <person name="Maier U.G."/>
            <person name="McRose D."/>
            <person name="Mock T."/>
            <person name="Neilson J.A."/>
            <person name="Onodera N.T."/>
            <person name="Poole A.M."/>
            <person name="Pritham E.J."/>
            <person name="Richards T.A."/>
            <person name="Rocap G."/>
            <person name="Roy S.W."/>
            <person name="Sarai C."/>
            <person name="Schaack S."/>
            <person name="Shirato S."/>
            <person name="Slamovits C.H."/>
            <person name="Spencer D.F."/>
            <person name="Suzuki S."/>
            <person name="Worden A.Z."/>
            <person name="Zauner S."/>
            <person name="Barry K."/>
            <person name="Bell C."/>
            <person name="Bharti A.K."/>
            <person name="Crow J.A."/>
            <person name="Grimwood J."/>
            <person name="Kramer R."/>
            <person name="Lindquist E."/>
            <person name="Lucas S."/>
            <person name="Salamov A."/>
            <person name="McFadden G.I."/>
            <person name="Lane C.E."/>
            <person name="Keeling P.J."/>
            <person name="Gray M.W."/>
            <person name="Grigoriev I.V."/>
            <person name="Archibald J.M."/>
        </authorList>
    </citation>
    <scope>NUCLEOTIDE SEQUENCE</scope>
    <source>
        <strain evidence="12">CCMP2712</strain>
    </source>
</reference>
<dbReference type="RefSeq" id="XP_005841812.1">
    <property type="nucleotide sequence ID" value="XM_005841755.1"/>
</dbReference>
<dbReference type="Gene3D" id="3.40.50.300">
    <property type="entry name" value="P-loop containing nucleotide triphosphate hydrolases"/>
    <property type="match status" value="1"/>
</dbReference>
<dbReference type="AlphaFoldDB" id="L1K2P1"/>
<evidence type="ECO:0000256" key="4">
    <source>
        <dbReference type="ARBA" id="ARBA00022741"/>
    </source>
</evidence>
<evidence type="ECO:0000256" key="5">
    <source>
        <dbReference type="ARBA" id="ARBA00022917"/>
    </source>
</evidence>
<dbReference type="GO" id="GO:0003924">
    <property type="term" value="F:GTPase activity"/>
    <property type="evidence" value="ECO:0007669"/>
    <property type="project" value="InterPro"/>
</dbReference>
<dbReference type="Pfam" id="PF00679">
    <property type="entry name" value="EFG_C"/>
    <property type="match status" value="1"/>
</dbReference>
<dbReference type="InterPro" id="IPR027417">
    <property type="entry name" value="P-loop_NTPase"/>
</dbReference>
<name>L1K2P1_GUITC</name>
<dbReference type="KEGG" id="gtt:GUITHDRAFT_99482"/>
<dbReference type="GeneID" id="17311428"/>
<dbReference type="Proteomes" id="UP000011087">
    <property type="component" value="Unassembled WGS sequence"/>
</dbReference>
<keyword evidence="3" id="KW-0934">Plastid</keyword>
<dbReference type="STRING" id="905079.L1K2P1"/>
<dbReference type="InterPro" id="IPR053905">
    <property type="entry name" value="EF-G-like_DII"/>
</dbReference>
<feature type="domain" description="Tr-type G" evidence="9">
    <location>
        <begin position="14"/>
        <end position="180"/>
    </location>
</feature>
<keyword evidence="7" id="KW-0342">GTP-binding</keyword>